<protein>
    <recommendedName>
        <fullName evidence="4">Peptide methionine sulfoxide reductase MsrA</fullName>
        <shortName evidence="4">Protein-methionine-S-oxide reductase</shortName>
        <ecNumber evidence="4">1.8.4.11</ecNumber>
    </recommendedName>
    <alternativeName>
        <fullName evidence="4">Peptide-methionine (S)-S-oxide reductase</fullName>
        <shortName evidence="4">Peptide Met(O) reductase</shortName>
    </alternativeName>
</protein>
<evidence type="ECO:0000256" key="1">
    <source>
        <dbReference type="ARBA" id="ARBA00023002"/>
    </source>
</evidence>
<evidence type="ECO:0000313" key="6">
    <source>
        <dbReference type="EMBL" id="MBR8534512.1"/>
    </source>
</evidence>
<evidence type="ECO:0000256" key="3">
    <source>
        <dbReference type="ARBA" id="ARBA00048782"/>
    </source>
</evidence>
<keyword evidence="7" id="KW-1185">Reference proteome</keyword>
<dbReference type="PANTHER" id="PTHR43774">
    <property type="entry name" value="PEPTIDE METHIONINE SULFOXIDE REDUCTASE"/>
    <property type="match status" value="1"/>
</dbReference>
<evidence type="ECO:0000313" key="7">
    <source>
        <dbReference type="Proteomes" id="UP000679220"/>
    </source>
</evidence>
<evidence type="ECO:0000259" key="5">
    <source>
        <dbReference type="Pfam" id="PF01625"/>
    </source>
</evidence>
<dbReference type="AlphaFoldDB" id="A0A941F148"/>
<dbReference type="EMBL" id="JAGTAR010000003">
    <property type="protein sequence ID" value="MBR8534512.1"/>
    <property type="molecule type" value="Genomic_DNA"/>
</dbReference>
<dbReference type="InterPro" id="IPR036509">
    <property type="entry name" value="Met_Sox_Rdtase_MsrA_sf"/>
</dbReference>
<dbReference type="InterPro" id="IPR002569">
    <property type="entry name" value="Met_Sox_Rdtase_MsrA_dom"/>
</dbReference>
<feature type="active site" evidence="4">
    <location>
        <position position="31"/>
    </location>
</feature>
<feature type="domain" description="Peptide methionine sulphoxide reductase MsrA" evidence="5">
    <location>
        <begin position="25"/>
        <end position="177"/>
    </location>
</feature>
<evidence type="ECO:0000256" key="2">
    <source>
        <dbReference type="ARBA" id="ARBA00047806"/>
    </source>
</evidence>
<gene>
    <name evidence="4 6" type="primary">msrA</name>
    <name evidence="6" type="ORF">KDU71_03000</name>
</gene>
<keyword evidence="1 4" id="KW-0560">Oxidoreductase</keyword>
<dbReference type="PANTHER" id="PTHR43774:SF1">
    <property type="entry name" value="PEPTIDE METHIONINE SULFOXIDE REDUCTASE MSRA 2"/>
    <property type="match status" value="1"/>
</dbReference>
<proteinExistence type="inferred from homology"/>
<dbReference type="RefSeq" id="WP_212188419.1">
    <property type="nucleotide sequence ID" value="NZ_JAGTAR010000003.1"/>
</dbReference>
<dbReference type="NCBIfam" id="TIGR00401">
    <property type="entry name" value="msrA"/>
    <property type="match status" value="1"/>
</dbReference>
<reference evidence="6" key="1">
    <citation type="journal article" date="2018" name="Int. J. Syst. Evol. Microbiol.">
        <title>Carboxylicivirga sediminis sp. nov., isolated from coastal sediment.</title>
        <authorList>
            <person name="Wang F.Q."/>
            <person name="Ren L.H."/>
            <person name="Zou R.J."/>
            <person name="Sun Y.Z."/>
            <person name="Liu X.J."/>
            <person name="Jiang F."/>
            <person name="Liu L.J."/>
        </authorList>
    </citation>
    <scope>NUCLEOTIDE SEQUENCE</scope>
    <source>
        <strain evidence="6">JR1</strain>
    </source>
</reference>
<accession>A0A941F148</accession>
<dbReference type="HAMAP" id="MF_01401">
    <property type="entry name" value="MsrA"/>
    <property type="match status" value="1"/>
</dbReference>
<comment type="function">
    <text evidence="4">Has an important function as a repair enzyme for proteins that have been inactivated by oxidation. Catalyzes the reversible oxidation-reduction of methionine sulfoxide in proteins to methionine.</text>
</comment>
<organism evidence="6 7">
    <name type="scientific">Carboxylicivirga sediminis</name>
    <dbReference type="NCBI Taxonomy" id="2006564"/>
    <lineage>
        <taxon>Bacteria</taxon>
        <taxon>Pseudomonadati</taxon>
        <taxon>Bacteroidota</taxon>
        <taxon>Bacteroidia</taxon>
        <taxon>Marinilabiliales</taxon>
        <taxon>Marinilabiliaceae</taxon>
        <taxon>Carboxylicivirga</taxon>
    </lineage>
</organism>
<dbReference type="Pfam" id="PF01625">
    <property type="entry name" value="PMSR"/>
    <property type="match status" value="1"/>
</dbReference>
<dbReference type="EC" id="1.8.4.11" evidence="4"/>
<comment type="caution">
    <text evidence="6">The sequence shown here is derived from an EMBL/GenBank/DDBJ whole genome shotgun (WGS) entry which is preliminary data.</text>
</comment>
<name>A0A941F148_9BACT</name>
<dbReference type="GO" id="GO:0008113">
    <property type="term" value="F:peptide-methionine (S)-S-oxide reductase activity"/>
    <property type="evidence" value="ECO:0007669"/>
    <property type="project" value="UniProtKB-UniRule"/>
</dbReference>
<dbReference type="SUPFAM" id="SSF55068">
    <property type="entry name" value="Peptide methionine sulfoxide reductase"/>
    <property type="match status" value="1"/>
</dbReference>
<comment type="catalytic activity">
    <reaction evidence="3 4">
        <text>[thioredoxin]-disulfide + L-methionine + H2O = L-methionine (S)-S-oxide + [thioredoxin]-dithiol</text>
        <dbReference type="Rhea" id="RHEA:19993"/>
        <dbReference type="Rhea" id="RHEA-COMP:10698"/>
        <dbReference type="Rhea" id="RHEA-COMP:10700"/>
        <dbReference type="ChEBI" id="CHEBI:15377"/>
        <dbReference type="ChEBI" id="CHEBI:29950"/>
        <dbReference type="ChEBI" id="CHEBI:50058"/>
        <dbReference type="ChEBI" id="CHEBI:57844"/>
        <dbReference type="ChEBI" id="CHEBI:58772"/>
        <dbReference type="EC" id="1.8.4.11"/>
    </reaction>
</comment>
<reference evidence="6" key="2">
    <citation type="submission" date="2021-04" db="EMBL/GenBank/DDBJ databases">
        <authorList>
            <person name="Zhang T."/>
            <person name="Zhang Y."/>
            <person name="Lu D."/>
            <person name="Zuo D."/>
            <person name="Du Z."/>
        </authorList>
    </citation>
    <scope>NUCLEOTIDE SEQUENCE</scope>
    <source>
        <strain evidence="6">JR1</strain>
    </source>
</reference>
<evidence type="ECO:0000256" key="4">
    <source>
        <dbReference type="HAMAP-Rule" id="MF_01401"/>
    </source>
</evidence>
<sequence>MKQIAIITLTLLISMNSTGQEKAVATFGGGCFWCTEAFFTALEGVEKVVSGYSGGKAPNPTYKEVCTGLTGHAEVVQITYHPNLIGFEDLLEVFFATHNPTTLNRQGADVGTQYRSVVFYHNQEQKRITELVIQELEKEKIFNDPIVTEVSPFDQFYEAEDYHQDYFANNPRQPYCNVVINPKMEKFKKLFKEKLKK</sequence>
<dbReference type="Proteomes" id="UP000679220">
    <property type="component" value="Unassembled WGS sequence"/>
</dbReference>
<comment type="similarity">
    <text evidence="4">Belongs to the MsrA Met sulfoxide reductase family.</text>
</comment>
<dbReference type="Gene3D" id="3.30.1060.10">
    <property type="entry name" value="Peptide methionine sulphoxide reductase MsrA"/>
    <property type="match status" value="1"/>
</dbReference>
<comment type="catalytic activity">
    <reaction evidence="2 4">
        <text>L-methionyl-[protein] + [thioredoxin]-disulfide + H2O = L-methionyl-(S)-S-oxide-[protein] + [thioredoxin]-dithiol</text>
        <dbReference type="Rhea" id="RHEA:14217"/>
        <dbReference type="Rhea" id="RHEA-COMP:10698"/>
        <dbReference type="Rhea" id="RHEA-COMP:10700"/>
        <dbReference type="Rhea" id="RHEA-COMP:12313"/>
        <dbReference type="Rhea" id="RHEA-COMP:12315"/>
        <dbReference type="ChEBI" id="CHEBI:15377"/>
        <dbReference type="ChEBI" id="CHEBI:16044"/>
        <dbReference type="ChEBI" id="CHEBI:29950"/>
        <dbReference type="ChEBI" id="CHEBI:44120"/>
        <dbReference type="ChEBI" id="CHEBI:50058"/>
        <dbReference type="EC" id="1.8.4.11"/>
    </reaction>
</comment>